<dbReference type="GO" id="GO:0020037">
    <property type="term" value="F:heme binding"/>
    <property type="evidence" value="ECO:0007669"/>
    <property type="project" value="InterPro"/>
</dbReference>
<dbReference type="SUPFAM" id="SSF48264">
    <property type="entry name" value="Cytochrome P450"/>
    <property type="match status" value="1"/>
</dbReference>
<dbReference type="InterPro" id="IPR017972">
    <property type="entry name" value="Cyt_P450_CS"/>
</dbReference>
<dbReference type="GO" id="GO:0016705">
    <property type="term" value="F:oxidoreductase activity, acting on paired donors, with incorporation or reduction of molecular oxygen"/>
    <property type="evidence" value="ECO:0007669"/>
    <property type="project" value="InterPro"/>
</dbReference>
<gene>
    <name evidence="2" type="ORF">PPROV_001029400</name>
</gene>
<dbReference type="GO" id="GO:0005506">
    <property type="term" value="F:iron ion binding"/>
    <property type="evidence" value="ECO:0007669"/>
    <property type="project" value="InterPro"/>
</dbReference>
<dbReference type="AlphaFoldDB" id="A0A830HVY1"/>
<feature type="region of interest" description="Disordered" evidence="1">
    <location>
        <begin position="1"/>
        <end position="21"/>
    </location>
</feature>
<feature type="compositionally biased region" description="Basic and acidic residues" evidence="1">
    <location>
        <begin position="10"/>
        <end position="20"/>
    </location>
</feature>
<dbReference type="EMBL" id="BNJQ01000035">
    <property type="protein sequence ID" value="GHP11566.1"/>
    <property type="molecule type" value="Genomic_DNA"/>
</dbReference>
<dbReference type="Proteomes" id="UP000660262">
    <property type="component" value="Unassembled WGS sequence"/>
</dbReference>
<proteinExistence type="predicted"/>
<reference evidence="2" key="1">
    <citation type="submission" date="2020-10" db="EMBL/GenBank/DDBJ databases">
        <title>Unveiling of a novel bifunctional photoreceptor, Dualchrome1, isolated from a cosmopolitan green alga.</title>
        <authorList>
            <person name="Suzuki S."/>
            <person name="Kawachi M."/>
        </authorList>
    </citation>
    <scope>NUCLEOTIDE SEQUENCE</scope>
    <source>
        <strain evidence="2">NIES 2893</strain>
    </source>
</reference>
<sequence>MAHLFRSSHTHNENGDADKKKASRCLTVHRLMSLGPPPTRASVPLCALACFALALLKKRRGQHEPRRGENDGQTHTVDKRDSETKRAKGQAAASTPSPGKSEKDGRKKKKTAKPRNDVRDAPAWLKWSDDSQTWFAVGRGAVCTIAGAGDDRLADPQRSSPTSPVDSRNNVEVKTLWSSNLSPLVSSACPHARRSKGTDALLSMLEEHVSWLDGNKHATLRRTLVHAVQFRSTLAVGAARAEAWRCLHRHKAVYDSSSTWCAVDDFAVPVARAAACMLLGIPPSKADTALECARDLHASMALATGYEPDDDDDWQAEQVLADAARAASKARAWYDGLPIVKGRNSVAEALMSVPGITSDGLAINLVGLLSSAAESIAAVIARGALALVISDAHPAAHAAADATSRGACAEAASLVALALPVRALCRRVNANAQCAGARLRRDDRVVLPLQGTGLPFGIGSHQCIGGSFAMDVVAMALEQLRGAMDRRGVRLITWSQSGTSLTSVLSSACGHASQTSRVESLVLVFDGLPSNLTATPSMVSTSVSEKLAVDDDDDDMAATSQPTTSRGAVSKDLDKQVFTFQGVDGADEQQSTLAAEAILGMYVD</sequence>
<dbReference type="GO" id="GO:0004497">
    <property type="term" value="F:monooxygenase activity"/>
    <property type="evidence" value="ECO:0007669"/>
    <property type="project" value="InterPro"/>
</dbReference>
<protein>
    <recommendedName>
        <fullName evidence="4">Cytochrome P450</fullName>
    </recommendedName>
</protein>
<accession>A0A830HVY1</accession>
<dbReference type="Gene3D" id="1.10.630.10">
    <property type="entry name" value="Cytochrome P450"/>
    <property type="match status" value="1"/>
</dbReference>
<dbReference type="InterPro" id="IPR036396">
    <property type="entry name" value="Cyt_P450_sf"/>
</dbReference>
<feature type="compositionally biased region" description="Basic and acidic residues" evidence="1">
    <location>
        <begin position="62"/>
        <end position="86"/>
    </location>
</feature>
<feature type="compositionally biased region" description="Polar residues" evidence="1">
    <location>
        <begin position="157"/>
        <end position="169"/>
    </location>
</feature>
<comment type="caution">
    <text evidence="2">The sequence shown here is derived from an EMBL/GenBank/DDBJ whole genome shotgun (WGS) entry which is preliminary data.</text>
</comment>
<name>A0A830HVY1_9CHLO</name>
<evidence type="ECO:0008006" key="4">
    <source>
        <dbReference type="Google" id="ProtNLM"/>
    </source>
</evidence>
<evidence type="ECO:0000256" key="1">
    <source>
        <dbReference type="SAM" id="MobiDB-lite"/>
    </source>
</evidence>
<organism evidence="2 3">
    <name type="scientific">Pycnococcus provasolii</name>
    <dbReference type="NCBI Taxonomy" id="41880"/>
    <lineage>
        <taxon>Eukaryota</taxon>
        <taxon>Viridiplantae</taxon>
        <taxon>Chlorophyta</taxon>
        <taxon>Pseudoscourfieldiophyceae</taxon>
        <taxon>Pseudoscourfieldiales</taxon>
        <taxon>Pycnococcaceae</taxon>
        <taxon>Pycnococcus</taxon>
    </lineage>
</organism>
<feature type="region of interest" description="Disordered" evidence="1">
    <location>
        <begin position="150"/>
        <end position="169"/>
    </location>
</feature>
<dbReference type="PROSITE" id="PS00086">
    <property type="entry name" value="CYTOCHROME_P450"/>
    <property type="match status" value="1"/>
</dbReference>
<evidence type="ECO:0000313" key="3">
    <source>
        <dbReference type="Proteomes" id="UP000660262"/>
    </source>
</evidence>
<evidence type="ECO:0000313" key="2">
    <source>
        <dbReference type="EMBL" id="GHP11566.1"/>
    </source>
</evidence>
<keyword evidence="3" id="KW-1185">Reference proteome</keyword>
<feature type="region of interest" description="Disordered" evidence="1">
    <location>
        <begin position="60"/>
        <end position="123"/>
    </location>
</feature>